<evidence type="ECO:0000256" key="5">
    <source>
        <dbReference type="RuleBase" id="RU003557"/>
    </source>
</evidence>
<dbReference type="NCBIfam" id="NF006030">
    <property type="entry name" value="PRK08170.1"/>
    <property type="match status" value="1"/>
</dbReference>
<dbReference type="CDD" id="cd00751">
    <property type="entry name" value="thiolase"/>
    <property type="match status" value="1"/>
</dbReference>
<keyword evidence="2 5" id="KW-0808">Transferase</keyword>
<dbReference type="EC" id="2.3.1.9" evidence="8"/>
<dbReference type="PROSITE" id="PS00099">
    <property type="entry name" value="THIOLASE_3"/>
    <property type="match status" value="1"/>
</dbReference>
<dbReference type="EMBL" id="CP003989">
    <property type="protein sequence ID" value="AGA32719.1"/>
    <property type="molecule type" value="Genomic_DNA"/>
</dbReference>
<dbReference type="Pfam" id="PF02803">
    <property type="entry name" value="Thiolase_C"/>
    <property type="match status" value="1"/>
</dbReference>
<dbReference type="GO" id="GO:0003985">
    <property type="term" value="F:acetyl-CoA C-acetyltransferase activity"/>
    <property type="evidence" value="ECO:0007669"/>
    <property type="project" value="UniProtKB-EC"/>
</dbReference>
<reference evidence="8" key="1">
    <citation type="submission" date="2015-12" db="EMBL/GenBank/DDBJ databases">
        <authorList>
            <person name="Tikhonova T.V."/>
            <person name="Pavlov A.R."/>
            <person name="Beletsky A.V."/>
            <person name="Mardanov A.V."/>
            <person name="Sorokin D.Y."/>
            <person name="Ravin N.V."/>
            <person name="Popov V.O."/>
        </authorList>
    </citation>
    <scope>NUCLEOTIDE SEQUENCE</scope>
    <source>
        <strain evidence="8">DSM 14787</strain>
    </source>
</reference>
<dbReference type="Proteomes" id="UP000010809">
    <property type="component" value="Chromosome"/>
</dbReference>
<dbReference type="STRING" id="1255043.TVNIR_1035"/>
<name>L0DSX9_THIND</name>
<dbReference type="KEGG" id="tni:TVNIR_1035"/>
<accession>L0DSX9</accession>
<feature type="active site" description="Acyl-thioester intermediate" evidence="4">
    <location>
        <position position="97"/>
    </location>
</feature>
<evidence type="ECO:0000256" key="1">
    <source>
        <dbReference type="ARBA" id="ARBA00010982"/>
    </source>
</evidence>
<dbReference type="InterPro" id="IPR002155">
    <property type="entry name" value="Thiolase"/>
</dbReference>
<keyword evidence="9" id="KW-1185">Reference proteome</keyword>
<evidence type="ECO:0000256" key="2">
    <source>
        <dbReference type="ARBA" id="ARBA00022679"/>
    </source>
</evidence>
<dbReference type="PIRSF" id="PIRSF000429">
    <property type="entry name" value="Ac-CoA_Ac_transf"/>
    <property type="match status" value="1"/>
</dbReference>
<gene>
    <name evidence="8" type="primary">pcaF [H]</name>
    <name evidence="8" type="ordered locus">TVNIR_1035</name>
</gene>
<proteinExistence type="inferred from homology"/>
<feature type="domain" description="Thiolase C-terminal" evidence="7">
    <location>
        <begin position="297"/>
        <end position="433"/>
    </location>
</feature>
<protein>
    <submittedName>
        <fullName evidence="8">3-ketoacyl-CoA thiolase Acetyl-CoA acetyltransferase</fullName>
        <ecNumber evidence="8">2.3.1.16</ecNumber>
        <ecNumber evidence="8">2.3.1.9</ecNumber>
    </submittedName>
</protein>
<evidence type="ECO:0000259" key="7">
    <source>
        <dbReference type="Pfam" id="PF02803"/>
    </source>
</evidence>
<dbReference type="Pfam" id="PF00108">
    <property type="entry name" value="Thiolase_N"/>
    <property type="match status" value="1"/>
</dbReference>
<dbReference type="PROSITE" id="PS00737">
    <property type="entry name" value="THIOLASE_2"/>
    <property type="match status" value="1"/>
</dbReference>
<dbReference type="InterPro" id="IPR020617">
    <property type="entry name" value="Thiolase_C"/>
</dbReference>
<evidence type="ECO:0000256" key="3">
    <source>
        <dbReference type="ARBA" id="ARBA00023315"/>
    </source>
</evidence>
<dbReference type="PANTHER" id="PTHR18919:SF151">
    <property type="entry name" value="BLR2427 PROTEIN"/>
    <property type="match status" value="1"/>
</dbReference>
<comment type="similarity">
    <text evidence="1 5">Belongs to the thiolase-like superfamily. Thiolase family.</text>
</comment>
<dbReference type="InterPro" id="IPR020610">
    <property type="entry name" value="Thiolase_AS"/>
</dbReference>
<dbReference type="SUPFAM" id="SSF53901">
    <property type="entry name" value="Thiolase-like"/>
    <property type="match status" value="2"/>
</dbReference>
<feature type="active site" description="Proton acceptor" evidence="4">
    <location>
        <position position="420"/>
    </location>
</feature>
<dbReference type="eggNOG" id="COG0183">
    <property type="taxonomic scope" value="Bacteria"/>
</dbReference>
<dbReference type="RefSeq" id="WP_015257859.1">
    <property type="nucleotide sequence ID" value="NC_019902.2"/>
</dbReference>
<sequence>MTTLTTGSGARPVYLVDGLRTPYLKVRDAPGAFRASDLAVAAGRALLLRQPLRATDLDEVVFGCVASGPDEANIGRVIALRLGCGHRVPGWTVQRNCASGLQALDSAAKDIALGRADLVLAGGTEAMSHHPVLYRPEMVAWLGRFSRTRGVWGRLRELARLRPSHLKPVIGLLRGLTDPVVGLSMGQTAEVLAARFGIGRAEMDAFAVESHRRLGAAVDSGRMAPELVTLYHQGRIVDRDDGLRPDSSLENLAKLHPAFDRPHGSVTAGNSAQITDGAACMLLASADAVERHGLVARARVVDVAWAGLDPAQMGLGPAYAIERLLSRTGLEIPAIDYWEINEAFAAQVLACLRALVDPDFCRSELGRDKPMVPIDPERLNVDGGAISLGHPVGSSGARITWHLLRTLEARRAQRGVASLCIGGGQGGAVLLERTDAGVPGES</sequence>
<evidence type="ECO:0000313" key="9">
    <source>
        <dbReference type="Proteomes" id="UP000010809"/>
    </source>
</evidence>
<organism evidence="8 9">
    <name type="scientific">Thioalkalivibrio nitratireducens (strain DSM 14787 / UNIQEM 213 / ALEN2)</name>
    <dbReference type="NCBI Taxonomy" id="1255043"/>
    <lineage>
        <taxon>Bacteria</taxon>
        <taxon>Pseudomonadati</taxon>
        <taxon>Pseudomonadota</taxon>
        <taxon>Gammaproteobacteria</taxon>
        <taxon>Chromatiales</taxon>
        <taxon>Ectothiorhodospiraceae</taxon>
        <taxon>Thioalkalivibrio</taxon>
    </lineage>
</organism>
<feature type="domain" description="Thiolase N-terminal" evidence="6">
    <location>
        <begin position="13"/>
        <end position="286"/>
    </location>
</feature>
<keyword evidence="3 5" id="KW-0012">Acyltransferase</keyword>
<dbReference type="EC" id="2.3.1.16" evidence="8"/>
<evidence type="ECO:0000259" key="6">
    <source>
        <dbReference type="Pfam" id="PF00108"/>
    </source>
</evidence>
<dbReference type="HOGENOM" id="CLU_031026_2_0_6"/>
<dbReference type="PANTHER" id="PTHR18919">
    <property type="entry name" value="ACETYL-COA C-ACYLTRANSFERASE"/>
    <property type="match status" value="1"/>
</dbReference>
<dbReference type="InterPro" id="IPR020616">
    <property type="entry name" value="Thiolase_N"/>
</dbReference>
<dbReference type="OrthoDB" id="1402717at2"/>
<dbReference type="InterPro" id="IPR016039">
    <property type="entry name" value="Thiolase-like"/>
</dbReference>
<dbReference type="AlphaFoldDB" id="L0DSX9"/>
<evidence type="ECO:0000313" key="8">
    <source>
        <dbReference type="EMBL" id="AGA32719.1"/>
    </source>
</evidence>
<dbReference type="Gene3D" id="3.40.47.10">
    <property type="match status" value="1"/>
</dbReference>
<feature type="active site" description="Proton acceptor" evidence="4">
    <location>
        <position position="390"/>
    </location>
</feature>
<evidence type="ECO:0000256" key="4">
    <source>
        <dbReference type="PIRSR" id="PIRSR000429-1"/>
    </source>
</evidence>
<dbReference type="PATRIC" id="fig|1255043.3.peg.1042"/>
<dbReference type="InterPro" id="IPR020613">
    <property type="entry name" value="Thiolase_CS"/>
</dbReference>
<dbReference type="NCBIfam" id="TIGR01930">
    <property type="entry name" value="AcCoA-C-Actrans"/>
    <property type="match status" value="1"/>
</dbReference>